<keyword evidence="3" id="KW-1185">Reference proteome</keyword>
<sequence>MCRIVVFTGTCTQCSGTFIWDDLSQELSCLEAKNVGQFGQCRRGVAKEEHVYDQECEQCAAENKADEGVGGMEEEEEEADNDKPYDPWAALDDMKNQSDKSKKGKEVDGQRTNKKQRTS</sequence>
<gene>
    <name evidence="2" type="ORF">QBC46DRAFT_409774</name>
</gene>
<comment type="caution">
    <text evidence="2">The sequence shown here is derived from an EMBL/GenBank/DDBJ whole genome shotgun (WGS) entry which is preliminary data.</text>
</comment>
<evidence type="ECO:0000313" key="3">
    <source>
        <dbReference type="Proteomes" id="UP001303473"/>
    </source>
</evidence>
<reference evidence="3" key="1">
    <citation type="journal article" date="2023" name="Mol. Phylogenet. Evol.">
        <title>Genome-scale phylogeny and comparative genomics of the fungal order Sordariales.</title>
        <authorList>
            <person name="Hensen N."/>
            <person name="Bonometti L."/>
            <person name="Westerberg I."/>
            <person name="Brannstrom I.O."/>
            <person name="Guillou S."/>
            <person name="Cros-Aarteil S."/>
            <person name="Calhoun S."/>
            <person name="Haridas S."/>
            <person name="Kuo A."/>
            <person name="Mondo S."/>
            <person name="Pangilinan J."/>
            <person name="Riley R."/>
            <person name="LaButti K."/>
            <person name="Andreopoulos B."/>
            <person name="Lipzen A."/>
            <person name="Chen C."/>
            <person name="Yan M."/>
            <person name="Daum C."/>
            <person name="Ng V."/>
            <person name="Clum A."/>
            <person name="Steindorff A."/>
            <person name="Ohm R.A."/>
            <person name="Martin F."/>
            <person name="Silar P."/>
            <person name="Natvig D.O."/>
            <person name="Lalanne C."/>
            <person name="Gautier V."/>
            <person name="Ament-Velasquez S.L."/>
            <person name="Kruys A."/>
            <person name="Hutchinson M.I."/>
            <person name="Powell A.J."/>
            <person name="Barry K."/>
            <person name="Miller A.N."/>
            <person name="Grigoriev I.V."/>
            <person name="Debuchy R."/>
            <person name="Gladieux P."/>
            <person name="Hiltunen Thoren M."/>
            <person name="Johannesson H."/>
        </authorList>
    </citation>
    <scope>NUCLEOTIDE SEQUENCE [LARGE SCALE GENOMIC DNA]</scope>
    <source>
        <strain evidence="3">CBS 340.73</strain>
    </source>
</reference>
<feature type="compositionally biased region" description="Basic and acidic residues" evidence="1">
    <location>
        <begin position="92"/>
        <end position="111"/>
    </location>
</feature>
<evidence type="ECO:0000313" key="2">
    <source>
        <dbReference type="EMBL" id="KAK3938860.1"/>
    </source>
</evidence>
<dbReference type="EMBL" id="MU853821">
    <property type="protein sequence ID" value="KAK3938860.1"/>
    <property type="molecule type" value="Genomic_DNA"/>
</dbReference>
<evidence type="ECO:0000256" key="1">
    <source>
        <dbReference type="SAM" id="MobiDB-lite"/>
    </source>
</evidence>
<accession>A0AAN6N459</accession>
<protein>
    <submittedName>
        <fullName evidence="2">Uncharacterized protein</fullName>
    </submittedName>
</protein>
<feature type="region of interest" description="Disordered" evidence="1">
    <location>
        <begin position="63"/>
        <end position="119"/>
    </location>
</feature>
<dbReference type="AlphaFoldDB" id="A0AAN6N459"/>
<name>A0AAN6N459_9PEZI</name>
<dbReference type="Proteomes" id="UP001303473">
    <property type="component" value="Unassembled WGS sequence"/>
</dbReference>
<organism evidence="2 3">
    <name type="scientific">Diplogelasinospora grovesii</name>
    <dbReference type="NCBI Taxonomy" id="303347"/>
    <lineage>
        <taxon>Eukaryota</taxon>
        <taxon>Fungi</taxon>
        <taxon>Dikarya</taxon>
        <taxon>Ascomycota</taxon>
        <taxon>Pezizomycotina</taxon>
        <taxon>Sordariomycetes</taxon>
        <taxon>Sordariomycetidae</taxon>
        <taxon>Sordariales</taxon>
        <taxon>Diplogelasinosporaceae</taxon>
        <taxon>Diplogelasinospora</taxon>
    </lineage>
</organism>
<proteinExistence type="predicted"/>